<dbReference type="SUPFAM" id="SSF53098">
    <property type="entry name" value="Ribonuclease H-like"/>
    <property type="match status" value="1"/>
</dbReference>
<feature type="compositionally biased region" description="Basic and acidic residues" evidence="1">
    <location>
        <begin position="128"/>
        <end position="147"/>
    </location>
</feature>
<evidence type="ECO:0000259" key="2">
    <source>
        <dbReference type="PROSITE" id="PS50994"/>
    </source>
</evidence>
<dbReference type="AlphaFoldDB" id="V5GX86"/>
<sequence>EFVNTLFKQFCQLYNIKIHATSTHSSQSNSPVERFHSTLLESIRILKMEDPHKPLEYLMKIAITSYNNSIHSATQQTPFPILFPSIYSDTSPILNEVQTTQDYIENSRKLSEKLNEQIKNRLNQGKQTRNEKINRDRDEPELLHPNDEIYLKTKTPWSRKVQNPFEKVKVLQDLNIIVKTKKGKYHKSKVKKKRQTKGSSLLQNNEASSSAFGHNNNDDNTDEEYDHDNRNRNIEEPYPSYKPRSP</sequence>
<proteinExistence type="predicted"/>
<name>V5GX86_ANOGL</name>
<feature type="region of interest" description="Disordered" evidence="1">
    <location>
        <begin position="120"/>
        <end position="147"/>
    </location>
</feature>
<dbReference type="PANTHER" id="PTHR37984:SF5">
    <property type="entry name" value="PROTEIN NYNRIN-LIKE"/>
    <property type="match status" value="1"/>
</dbReference>
<dbReference type="PANTHER" id="PTHR37984">
    <property type="entry name" value="PROTEIN CBG26694"/>
    <property type="match status" value="1"/>
</dbReference>
<evidence type="ECO:0000256" key="1">
    <source>
        <dbReference type="SAM" id="MobiDB-lite"/>
    </source>
</evidence>
<dbReference type="InterPro" id="IPR012337">
    <property type="entry name" value="RNaseH-like_sf"/>
</dbReference>
<dbReference type="Gene3D" id="3.30.420.10">
    <property type="entry name" value="Ribonuclease H-like superfamily/Ribonuclease H"/>
    <property type="match status" value="1"/>
</dbReference>
<dbReference type="InterPro" id="IPR001584">
    <property type="entry name" value="Integrase_cat-core"/>
</dbReference>
<organism evidence="3">
    <name type="scientific">Anoplophora glabripennis</name>
    <name type="common">Asian longhorn beetle</name>
    <name type="synonym">Anoplophora nobilis</name>
    <dbReference type="NCBI Taxonomy" id="217634"/>
    <lineage>
        <taxon>Eukaryota</taxon>
        <taxon>Metazoa</taxon>
        <taxon>Ecdysozoa</taxon>
        <taxon>Arthropoda</taxon>
        <taxon>Hexapoda</taxon>
        <taxon>Insecta</taxon>
        <taxon>Pterygota</taxon>
        <taxon>Neoptera</taxon>
        <taxon>Endopterygota</taxon>
        <taxon>Coleoptera</taxon>
        <taxon>Polyphaga</taxon>
        <taxon>Cucujiformia</taxon>
        <taxon>Chrysomeloidea</taxon>
        <taxon>Cerambycidae</taxon>
        <taxon>Lamiinae</taxon>
        <taxon>Lamiini</taxon>
        <taxon>Anoplophora</taxon>
    </lineage>
</organism>
<dbReference type="EMBL" id="GALX01003553">
    <property type="protein sequence ID" value="JAB64913.1"/>
    <property type="molecule type" value="Transcribed_RNA"/>
</dbReference>
<dbReference type="PROSITE" id="PS50994">
    <property type="entry name" value="INTEGRASE"/>
    <property type="match status" value="1"/>
</dbReference>
<feature type="compositionally biased region" description="Polar residues" evidence="1">
    <location>
        <begin position="197"/>
        <end position="213"/>
    </location>
</feature>
<feature type="compositionally biased region" description="Basic residues" evidence="1">
    <location>
        <begin position="181"/>
        <end position="196"/>
    </location>
</feature>
<dbReference type="GO" id="GO:0015074">
    <property type="term" value="P:DNA integration"/>
    <property type="evidence" value="ECO:0007669"/>
    <property type="project" value="InterPro"/>
</dbReference>
<feature type="non-terminal residue" evidence="3">
    <location>
        <position position="1"/>
    </location>
</feature>
<accession>V5GX86</accession>
<dbReference type="InterPro" id="IPR036397">
    <property type="entry name" value="RNaseH_sf"/>
</dbReference>
<feature type="region of interest" description="Disordered" evidence="1">
    <location>
        <begin position="181"/>
        <end position="246"/>
    </location>
</feature>
<dbReference type="GO" id="GO:0003676">
    <property type="term" value="F:nucleic acid binding"/>
    <property type="evidence" value="ECO:0007669"/>
    <property type="project" value="InterPro"/>
</dbReference>
<dbReference type="InterPro" id="IPR050951">
    <property type="entry name" value="Retrovirus_Pol_polyprotein"/>
</dbReference>
<reference evidence="3" key="1">
    <citation type="submission" date="2013-07" db="EMBL/GenBank/DDBJ databases">
        <title>Midgut Transcriptome Profiling of Anoplphora glabripennis, a Lignocellulose Degrading, Wood-Boring Cerambycid.</title>
        <authorList>
            <person name="Scully E.D."/>
            <person name="Hoover K."/>
            <person name="Carlson J.E."/>
            <person name="Tien M."/>
            <person name="Geib S.M."/>
        </authorList>
    </citation>
    <scope>NUCLEOTIDE SEQUENCE</scope>
</reference>
<evidence type="ECO:0000313" key="3">
    <source>
        <dbReference type="EMBL" id="JAB64913.1"/>
    </source>
</evidence>
<protein>
    <submittedName>
        <fullName evidence="3">Retrovirus-related Pol polyprotein from transposon opus</fullName>
    </submittedName>
</protein>
<feature type="domain" description="Integrase catalytic" evidence="2">
    <location>
        <begin position="1"/>
        <end position="86"/>
    </location>
</feature>
<gene>
    <name evidence="3" type="primary">POL5</name>
</gene>